<name>A0A6L6GH84_9GAMM</name>
<dbReference type="InterPro" id="IPR033469">
    <property type="entry name" value="CYTH-like_dom_sf"/>
</dbReference>
<dbReference type="EMBL" id="WLYL01000035">
    <property type="protein sequence ID" value="MTD11831.1"/>
    <property type="molecule type" value="Genomic_DNA"/>
</dbReference>
<dbReference type="PANTHER" id="PTHR39569">
    <property type="entry name" value="INORGANIC TRIPHOSPHATASE"/>
    <property type="match status" value="1"/>
</dbReference>
<dbReference type="Pfam" id="PF01928">
    <property type="entry name" value="CYTH"/>
    <property type="match status" value="1"/>
</dbReference>
<accession>A0A6L6GH84</accession>
<sequence length="486" mass="55955">MTEVELKFQIHESRRNALLKAIDPKKSEIIQLKAKYFDTEDRLLAQNHAALRLRLEGTRWIQTLKAAGKSHIQRFEHNYDLGEAEQAPELNLDIYKDDAEAAQILTNALGQNFDALKLQFETDIERTFRVIPFEDTTIEVSLDIGSIRSEHAETPVHEVEFELKEGSIKSLLAFSFEWVKKYQLWLDVRSKAEIGNLLAQQQNVSPAVYAKDFILSKKDSADKNLRLLISQQLQHLLPNIAAISAGFAEKAHIEQAQTALNHLYLSLHIFKDWSPSLSSKWTNQLNAFKQQFENLQHLQHMQDTLGTFLQNPNTSSNLEKDILYAKEKLNNLVKSTQNIHHFLELLIFSLEENDVQQKQDLKAFAQNTLQHQYKILQESLIAADISNFESLDLLATHISELKFSFPILTNIYDVKNLQKYSKALNDAQLAAHEYLVLSSSALYIQQTELEASDWFVLGWLTAKQEVYAERLLEATEQFMVSRKFLK</sequence>
<evidence type="ECO:0000259" key="1">
    <source>
        <dbReference type="PROSITE" id="PS51707"/>
    </source>
</evidence>
<organism evidence="2 3">
    <name type="scientific">Acinetobacter faecalis</name>
    <dbReference type="NCBI Taxonomy" id="2665161"/>
    <lineage>
        <taxon>Bacteria</taxon>
        <taxon>Pseudomonadati</taxon>
        <taxon>Pseudomonadota</taxon>
        <taxon>Gammaproteobacteria</taxon>
        <taxon>Moraxellales</taxon>
        <taxon>Moraxellaceae</taxon>
        <taxon>Acinetobacter</taxon>
    </lineage>
</organism>
<dbReference type="AlphaFoldDB" id="A0A6L6GH84"/>
<evidence type="ECO:0000313" key="3">
    <source>
        <dbReference type="Proteomes" id="UP000473854"/>
    </source>
</evidence>
<dbReference type="CDD" id="cd07756">
    <property type="entry name" value="CYTH-like_Pase_CHAD"/>
    <property type="match status" value="1"/>
</dbReference>
<gene>
    <name evidence="2" type="ORF">GIX10_10405</name>
</gene>
<protein>
    <submittedName>
        <fullName evidence="2">CYTH domain-containing protein</fullName>
    </submittedName>
</protein>
<dbReference type="RefSeq" id="WP_154773395.1">
    <property type="nucleotide sequence ID" value="NZ_WLYL01000035.1"/>
</dbReference>
<dbReference type="PROSITE" id="PS51707">
    <property type="entry name" value="CYTH"/>
    <property type="match status" value="1"/>
</dbReference>
<proteinExistence type="predicted"/>
<evidence type="ECO:0000313" key="2">
    <source>
        <dbReference type="EMBL" id="MTD11831.1"/>
    </source>
</evidence>
<dbReference type="Gene3D" id="2.40.320.10">
    <property type="entry name" value="Hypothetical Protein Pfu-838710-001"/>
    <property type="match status" value="1"/>
</dbReference>
<reference evidence="2 3" key="1">
    <citation type="submission" date="2019-11" db="EMBL/GenBank/DDBJ databases">
        <authorList>
            <person name="An D."/>
        </authorList>
    </citation>
    <scope>NUCLEOTIDE SEQUENCE [LARGE SCALE GENOMIC DNA]</scope>
    <source>
        <strain evidence="2 3">YIM 103518</strain>
    </source>
</reference>
<dbReference type="InterPro" id="IPR023577">
    <property type="entry name" value="CYTH_domain"/>
</dbReference>
<dbReference type="SMART" id="SM01118">
    <property type="entry name" value="CYTH"/>
    <property type="match status" value="1"/>
</dbReference>
<dbReference type="SUPFAM" id="SSF55154">
    <property type="entry name" value="CYTH-like phosphatases"/>
    <property type="match status" value="1"/>
</dbReference>
<dbReference type="GO" id="GO:0050355">
    <property type="term" value="F:inorganic triphosphate phosphatase activity"/>
    <property type="evidence" value="ECO:0007669"/>
    <property type="project" value="InterPro"/>
</dbReference>
<dbReference type="PANTHER" id="PTHR39569:SF1">
    <property type="entry name" value="INORGANIC TRIPHOSPHATASE"/>
    <property type="match status" value="1"/>
</dbReference>
<dbReference type="InterPro" id="IPR039013">
    <property type="entry name" value="YgiF"/>
</dbReference>
<dbReference type="GO" id="GO:0046872">
    <property type="term" value="F:metal ion binding"/>
    <property type="evidence" value="ECO:0007669"/>
    <property type="project" value="TreeGrafter"/>
</dbReference>
<comment type="caution">
    <text evidence="2">The sequence shown here is derived from an EMBL/GenBank/DDBJ whole genome shotgun (WGS) entry which is preliminary data.</text>
</comment>
<feature type="domain" description="CYTH" evidence="1">
    <location>
        <begin position="1"/>
        <end position="200"/>
    </location>
</feature>
<dbReference type="Proteomes" id="UP000473854">
    <property type="component" value="Unassembled WGS sequence"/>
</dbReference>